<dbReference type="EMBL" id="JAUHTC010000086">
    <property type="protein sequence ID" value="MDN4521106.1"/>
    <property type="molecule type" value="Genomic_DNA"/>
</dbReference>
<dbReference type="PANTHER" id="PTHR35530:SF1">
    <property type="entry name" value="2-HYDROXYMUCONATE TAUTOMERASE"/>
    <property type="match status" value="1"/>
</dbReference>
<gene>
    <name evidence="4" type="ORF">QYF68_25255</name>
</gene>
<feature type="domain" description="4-oxalocrotonate tautomerase-like" evidence="3">
    <location>
        <begin position="2"/>
        <end position="59"/>
    </location>
</feature>
<evidence type="ECO:0000313" key="4">
    <source>
        <dbReference type="EMBL" id="MDN4521106.1"/>
    </source>
</evidence>
<dbReference type="SUPFAM" id="SSF55331">
    <property type="entry name" value="Tautomerase/MIF"/>
    <property type="match status" value="1"/>
</dbReference>
<keyword evidence="2 4" id="KW-0413">Isomerase</keyword>
<dbReference type="GO" id="GO:0016853">
    <property type="term" value="F:isomerase activity"/>
    <property type="evidence" value="ECO:0007669"/>
    <property type="project" value="UniProtKB-KW"/>
</dbReference>
<dbReference type="InterPro" id="IPR014347">
    <property type="entry name" value="Tautomerase/MIF_sf"/>
</dbReference>
<protein>
    <submittedName>
        <fullName evidence="4">2-hydroxymuconate tautomerase</fullName>
        <ecNumber evidence="4">5.3.2.6</ecNumber>
    </submittedName>
</protein>
<evidence type="ECO:0000256" key="1">
    <source>
        <dbReference type="ARBA" id="ARBA00006723"/>
    </source>
</evidence>
<name>A0ABT8HK14_MYCAO</name>
<dbReference type="NCBIfam" id="NF002571">
    <property type="entry name" value="PRK02220.1"/>
    <property type="match status" value="1"/>
</dbReference>
<evidence type="ECO:0000259" key="3">
    <source>
        <dbReference type="Pfam" id="PF01361"/>
    </source>
</evidence>
<dbReference type="Gene3D" id="3.30.429.10">
    <property type="entry name" value="Macrophage Migration Inhibitory Factor"/>
    <property type="match status" value="1"/>
</dbReference>
<sequence>MPLVEITLTEGRDAHQIRALLAEVHAAVHRAIGAPEPNIRVVVREVPATHWSAGGMTLAERATTTSTTTTEA</sequence>
<accession>A0ABT8HK14</accession>
<dbReference type="RefSeq" id="WP_105389240.1">
    <property type="nucleotide sequence ID" value="NZ_CP070380.1"/>
</dbReference>
<comment type="similarity">
    <text evidence="1">Belongs to the 4-oxalocrotonate tautomerase family.</text>
</comment>
<dbReference type="EC" id="5.3.2.6" evidence="4"/>
<organism evidence="4 5">
    <name type="scientific">Mycolicibacterium austroafricanum</name>
    <name type="common">Mycobacterium austroafricanum</name>
    <dbReference type="NCBI Taxonomy" id="39687"/>
    <lineage>
        <taxon>Bacteria</taxon>
        <taxon>Bacillati</taxon>
        <taxon>Actinomycetota</taxon>
        <taxon>Actinomycetes</taxon>
        <taxon>Mycobacteriales</taxon>
        <taxon>Mycobacteriaceae</taxon>
        <taxon>Mycolicibacterium</taxon>
    </lineage>
</organism>
<proteinExistence type="inferred from homology"/>
<keyword evidence="5" id="KW-1185">Reference proteome</keyword>
<dbReference type="InterPro" id="IPR004370">
    <property type="entry name" value="4-OT-like_dom"/>
</dbReference>
<comment type="caution">
    <text evidence="4">The sequence shown here is derived from an EMBL/GenBank/DDBJ whole genome shotgun (WGS) entry which is preliminary data.</text>
</comment>
<evidence type="ECO:0000313" key="5">
    <source>
        <dbReference type="Proteomes" id="UP001172687"/>
    </source>
</evidence>
<dbReference type="Proteomes" id="UP001172687">
    <property type="component" value="Unassembled WGS sequence"/>
</dbReference>
<dbReference type="PANTHER" id="PTHR35530">
    <property type="entry name" value="TAUTOMERASE-RELATED"/>
    <property type="match status" value="1"/>
</dbReference>
<dbReference type="Pfam" id="PF01361">
    <property type="entry name" value="Tautomerase"/>
    <property type="match status" value="1"/>
</dbReference>
<evidence type="ECO:0000256" key="2">
    <source>
        <dbReference type="ARBA" id="ARBA00023235"/>
    </source>
</evidence>
<reference evidence="4" key="1">
    <citation type="submission" date="2023-07" db="EMBL/GenBank/DDBJ databases">
        <title>Degradation of tert-butanol by M. austroafricanum TBA100.</title>
        <authorList>
            <person name="Helbich S."/>
            <person name="Vainshtein Y."/>
        </authorList>
    </citation>
    <scope>NUCLEOTIDE SEQUENCE</scope>
    <source>
        <strain evidence="4">TBA100</strain>
    </source>
</reference>